<protein>
    <recommendedName>
        <fullName evidence="5">Cobalt-zinc-cadmium efflux system protein</fullName>
    </recommendedName>
</protein>
<organism evidence="3 4">
    <name type="scientific">Acidovorax delafieldii</name>
    <name type="common">Pseudomonas delafieldii</name>
    <dbReference type="NCBI Taxonomy" id="47920"/>
    <lineage>
        <taxon>Bacteria</taxon>
        <taxon>Pseudomonadati</taxon>
        <taxon>Pseudomonadota</taxon>
        <taxon>Betaproteobacteria</taxon>
        <taxon>Burkholderiales</taxon>
        <taxon>Comamonadaceae</taxon>
        <taxon>Acidovorax</taxon>
    </lineage>
</organism>
<feature type="signal peptide" evidence="2">
    <location>
        <begin position="1"/>
        <end position="19"/>
    </location>
</feature>
<accession>A0A561XAK0</accession>
<keyword evidence="2" id="KW-0732">Signal</keyword>
<evidence type="ECO:0000313" key="3">
    <source>
        <dbReference type="EMBL" id="TWG33143.1"/>
    </source>
</evidence>
<dbReference type="Proteomes" id="UP000321485">
    <property type="component" value="Unassembled WGS sequence"/>
</dbReference>
<evidence type="ECO:0000256" key="1">
    <source>
        <dbReference type="SAM" id="MobiDB-lite"/>
    </source>
</evidence>
<dbReference type="GeneID" id="32623884"/>
<gene>
    <name evidence="3" type="ORF">ATF69_4210</name>
</gene>
<feature type="chain" id="PRO_5022177866" description="Cobalt-zinc-cadmium efflux system protein" evidence="2">
    <location>
        <begin position="20"/>
        <end position="118"/>
    </location>
</feature>
<evidence type="ECO:0000313" key="4">
    <source>
        <dbReference type="Proteomes" id="UP000321485"/>
    </source>
</evidence>
<dbReference type="RefSeq" id="WP_056423431.1">
    <property type="nucleotide sequence ID" value="NZ_VJWE01000018.1"/>
</dbReference>
<evidence type="ECO:0008006" key="5">
    <source>
        <dbReference type="Google" id="ProtNLM"/>
    </source>
</evidence>
<comment type="caution">
    <text evidence="3">The sequence shown here is derived from an EMBL/GenBank/DDBJ whole genome shotgun (WGS) entry which is preliminary data.</text>
</comment>
<evidence type="ECO:0000256" key="2">
    <source>
        <dbReference type="SAM" id="SignalP"/>
    </source>
</evidence>
<dbReference type="EMBL" id="VJWE01000018">
    <property type="protein sequence ID" value="TWG33143.1"/>
    <property type="molecule type" value="Genomic_DNA"/>
</dbReference>
<feature type="region of interest" description="Disordered" evidence="1">
    <location>
        <begin position="91"/>
        <end position="118"/>
    </location>
</feature>
<dbReference type="AlphaFoldDB" id="A0A561XAK0"/>
<reference evidence="3 4" key="1">
    <citation type="journal article" date="2015" name="Stand. Genomic Sci.">
        <title>Genomic Encyclopedia of Bacterial and Archaeal Type Strains, Phase III: the genomes of soil and plant-associated and newly described type strains.</title>
        <authorList>
            <person name="Whitman W.B."/>
            <person name="Woyke T."/>
            <person name="Klenk H.P."/>
            <person name="Zhou Y."/>
            <person name="Lilburn T.G."/>
            <person name="Beck B.J."/>
            <person name="De Vos P."/>
            <person name="Vandamme P."/>
            <person name="Eisen J.A."/>
            <person name="Garrity G."/>
            <person name="Hugenholtz P."/>
            <person name="Kyrpides N.C."/>
        </authorList>
    </citation>
    <scope>NUCLEOTIDE SEQUENCE [LARGE SCALE GENOMIC DNA]</scope>
    <source>
        <strain evidence="3 4">DSM 64</strain>
    </source>
</reference>
<name>A0A561XAK0_ACIDE</name>
<dbReference type="GeneID" id="51113251"/>
<sequence>MRRLLAVILLLSFFCQAFATARQTAAFDHDGEFQAMHAEMHLEGSAHHHDEHGVMHQDDSLESIQHMLAEAGPGTAALFHFPQLSLPLDRSPAPAVTAESVSPSPHLDGLRRPPRLIS</sequence>
<proteinExistence type="predicted"/>